<proteinExistence type="predicted"/>
<keyword evidence="1" id="KW-0812">Transmembrane</keyword>
<protein>
    <submittedName>
        <fullName evidence="2">Uncharacterized protein</fullName>
    </submittedName>
</protein>
<dbReference type="Proteomes" id="UP000054566">
    <property type="component" value="Unassembled WGS sequence"/>
</dbReference>
<dbReference type="AlphaFoldDB" id="A0A0L0CUL7"/>
<evidence type="ECO:0000313" key="2">
    <source>
        <dbReference type="EMBL" id="KNC35988.1"/>
    </source>
</evidence>
<accession>A0A0L0CUL7</accession>
<sequence length="63" mass="7522">MTNMKRFLSWCTCVVIGTTIPLGLSTLSLWYLNVDKEKNEIHSYNNEYRRKQRENLLKEKSIN</sequence>
<dbReference type="OrthoDB" id="390444at2759"/>
<keyword evidence="1" id="KW-0472">Membrane</keyword>
<organism evidence="2 3">
    <name type="scientific">Plasmodium falciparum RAJ116</name>
    <dbReference type="NCBI Taxonomy" id="580058"/>
    <lineage>
        <taxon>Eukaryota</taxon>
        <taxon>Sar</taxon>
        <taxon>Alveolata</taxon>
        <taxon>Apicomplexa</taxon>
        <taxon>Aconoidasida</taxon>
        <taxon>Haemosporida</taxon>
        <taxon>Plasmodiidae</taxon>
        <taxon>Plasmodium</taxon>
        <taxon>Plasmodium (Laverania)</taxon>
    </lineage>
</organism>
<reference evidence="3" key="1">
    <citation type="submission" date="2015-07" db="EMBL/GenBank/DDBJ databases">
        <title>Annotation of Plasmodium falciparum RAJ116.</title>
        <authorList>
            <consortium name="The Broad Institute Genome Sequencing Platform"/>
            <person name="Volkman S.K."/>
            <person name="Neafsey D.E."/>
            <person name="Dash A.P."/>
            <person name="Chitnis C.E."/>
            <person name="Hartl D.L."/>
            <person name="Young S.K."/>
            <person name="Zeng Q."/>
            <person name="Koehrsen M."/>
            <person name="Alvarado L."/>
            <person name="Berlin A."/>
            <person name="Borenstein D."/>
            <person name="Chapman S.B."/>
            <person name="Chen Z."/>
            <person name="Engels R."/>
            <person name="Freedman E."/>
            <person name="Gellesch M."/>
            <person name="Goldberg J."/>
            <person name="Griggs A."/>
            <person name="Gujja S."/>
            <person name="Heilman E.R."/>
            <person name="Heiman D.I."/>
            <person name="Howarth C."/>
            <person name="Jen D."/>
            <person name="Larson L."/>
            <person name="Mehta T."/>
            <person name="Neiman D."/>
            <person name="Park D."/>
            <person name="Pearson M."/>
            <person name="Roberts A."/>
            <person name="Saif S."/>
            <person name="Shea T."/>
            <person name="Shenoy N."/>
            <person name="Sisk P."/>
            <person name="Stolte C."/>
            <person name="Sykes S."/>
            <person name="Walk T."/>
            <person name="White J."/>
            <person name="Yandava C."/>
            <person name="Haas B."/>
            <person name="Henn M.R."/>
            <person name="Nusbaum C."/>
            <person name="Birren B."/>
        </authorList>
    </citation>
    <scope>NUCLEOTIDE SEQUENCE [LARGE SCALE GENOMIC DNA]</scope>
    <source>
        <strain evidence="3">RAJ116</strain>
    </source>
</reference>
<name>A0A0L0CUL7_PLAFA</name>
<reference evidence="3" key="2">
    <citation type="submission" date="2015-07" db="EMBL/GenBank/DDBJ databases">
        <title>The genome sequence of Plasmodium falciparum RAJ116.</title>
        <authorList>
            <consortium name="The Broad Institute Genome Sequencing Platform"/>
            <person name="Volkman S.K."/>
            <person name="Neafsey D.E."/>
            <person name="Dash A.P."/>
            <person name="Chitnis C.E."/>
            <person name="Hartl D.L."/>
            <person name="Young S.K."/>
            <person name="Kodira C.D."/>
            <person name="Zeng Q."/>
            <person name="Koehrsen M."/>
            <person name="Godfrey P."/>
            <person name="Alvarado L."/>
            <person name="Berlin A."/>
            <person name="Borenstein D."/>
            <person name="Chen Z."/>
            <person name="Engels R."/>
            <person name="Freedman E."/>
            <person name="Gellesch M."/>
            <person name="Goldberg J."/>
            <person name="Griggs A."/>
            <person name="Gujja S."/>
            <person name="Heiman D."/>
            <person name="Hepburn T."/>
            <person name="Howarth C."/>
            <person name="Jen D."/>
            <person name="Larson L."/>
            <person name="Lewis B."/>
            <person name="Mehta T."/>
            <person name="Park D."/>
            <person name="Pearson M."/>
            <person name="Roberts A."/>
            <person name="Saif S."/>
            <person name="Shea T."/>
            <person name="Shenoy N."/>
            <person name="Sisk P."/>
            <person name="Stolte C."/>
            <person name="Sykes S."/>
            <person name="Walk T."/>
            <person name="White J."/>
            <person name="Yandava C."/>
            <person name="Wirth D.F."/>
            <person name="Nusbaum C."/>
            <person name="Birren B."/>
        </authorList>
    </citation>
    <scope>NUCLEOTIDE SEQUENCE [LARGE SCALE GENOMIC DNA]</scope>
    <source>
        <strain evidence="3">RAJ116</strain>
    </source>
</reference>
<feature type="transmembrane region" description="Helical" evidence="1">
    <location>
        <begin position="7"/>
        <end position="32"/>
    </location>
</feature>
<evidence type="ECO:0000256" key="1">
    <source>
        <dbReference type="SAM" id="Phobius"/>
    </source>
</evidence>
<dbReference type="EMBL" id="GG663975">
    <property type="protein sequence ID" value="KNC35988.1"/>
    <property type="molecule type" value="Genomic_DNA"/>
</dbReference>
<keyword evidence="1" id="KW-1133">Transmembrane helix</keyword>
<gene>
    <name evidence="2" type="ORF">PFLG_01095</name>
</gene>
<evidence type="ECO:0000313" key="3">
    <source>
        <dbReference type="Proteomes" id="UP000054566"/>
    </source>
</evidence>